<keyword evidence="3" id="KW-1185">Reference proteome</keyword>
<dbReference type="Proteomes" id="UP001642360">
    <property type="component" value="Unassembled WGS sequence"/>
</dbReference>
<feature type="compositionally biased region" description="Acidic residues" evidence="1">
    <location>
        <begin position="108"/>
        <end position="118"/>
    </location>
</feature>
<evidence type="ECO:0000256" key="1">
    <source>
        <dbReference type="SAM" id="MobiDB-lite"/>
    </source>
</evidence>
<comment type="caution">
    <text evidence="2">The sequence shown here is derived from an EMBL/GenBank/DDBJ whole genome shotgun (WGS) entry which is preliminary data.</text>
</comment>
<gene>
    <name evidence="2" type="ORF">ILEXP_LOCUS55003</name>
</gene>
<dbReference type="EMBL" id="CAUOFW020009057">
    <property type="protein sequence ID" value="CAK9184648.1"/>
    <property type="molecule type" value="Genomic_DNA"/>
</dbReference>
<feature type="region of interest" description="Disordered" evidence="1">
    <location>
        <begin position="86"/>
        <end position="119"/>
    </location>
</feature>
<name>A0ABC8UU83_9AQUA</name>
<accession>A0ABC8UU83</accession>
<dbReference type="AlphaFoldDB" id="A0ABC8UU83"/>
<evidence type="ECO:0000313" key="2">
    <source>
        <dbReference type="EMBL" id="CAK9184648.1"/>
    </source>
</evidence>
<proteinExistence type="predicted"/>
<protein>
    <submittedName>
        <fullName evidence="2">Uncharacterized protein</fullName>
    </submittedName>
</protein>
<reference evidence="2 3" key="1">
    <citation type="submission" date="2024-02" db="EMBL/GenBank/DDBJ databases">
        <authorList>
            <person name="Vignale AGUSTIN F."/>
            <person name="Sosa J E."/>
            <person name="Modenutti C."/>
        </authorList>
    </citation>
    <scope>NUCLEOTIDE SEQUENCE [LARGE SCALE GENOMIC DNA]</scope>
</reference>
<sequence>MTRQIVFESPPAGVYRRQPLLTPQQNEKPNHRIGEVAGGTAAECAAVCCCCPCSLMHLLILAVYKVPTGLCKKAWKKQKRKRVLKKKALLEQQNSTKRGPMEMHNGDETDGDDDDEGMVLDAEMWDRFNGAGFWRTPSKRDD</sequence>
<dbReference type="PANTHER" id="PTHR33264">
    <property type="entry name" value="EXPRESSED PROTEIN"/>
    <property type="match status" value="1"/>
</dbReference>
<dbReference type="PANTHER" id="PTHR33264:SF51">
    <property type="match status" value="1"/>
</dbReference>
<organism evidence="2 3">
    <name type="scientific">Ilex paraguariensis</name>
    <name type="common">yerba mate</name>
    <dbReference type="NCBI Taxonomy" id="185542"/>
    <lineage>
        <taxon>Eukaryota</taxon>
        <taxon>Viridiplantae</taxon>
        <taxon>Streptophyta</taxon>
        <taxon>Embryophyta</taxon>
        <taxon>Tracheophyta</taxon>
        <taxon>Spermatophyta</taxon>
        <taxon>Magnoliopsida</taxon>
        <taxon>eudicotyledons</taxon>
        <taxon>Gunneridae</taxon>
        <taxon>Pentapetalae</taxon>
        <taxon>asterids</taxon>
        <taxon>campanulids</taxon>
        <taxon>Aquifoliales</taxon>
        <taxon>Aquifoliaceae</taxon>
        <taxon>Ilex</taxon>
    </lineage>
</organism>
<evidence type="ECO:0000313" key="3">
    <source>
        <dbReference type="Proteomes" id="UP001642360"/>
    </source>
</evidence>